<accession>A0A1N6H895</accession>
<organism evidence="1 2">
    <name type="scientific">Algoriphagus halophilus</name>
    <dbReference type="NCBI Taxonomy" id="226505"/>
    <lineage>
        <taxon>Bacteria</taxon>
        <taxon>Pseudomonadati</taxon>
        <taxon>Bacteroidota</taxon>
        <taxon>Cytophagia</taxon>
        <taxon>Cytophagales</taxon>
        <taxon>Cyclobacteriaceae</taxon>
        <taxon>Algoriphagus</taxon>
    </lineage>
</organism>
<reference evidence="2" key="1">
    <citation type="submission" date="2016-11" db="EMBL/GenBank/DDBJ databases">
        <authorList>
            <person name="Varghese N."/>
            <person name="Submissions S."/>
        </authorList>
    </citation>
    <scope>NUCLEOTIDE SEQUENCE [LARGE SCALE GENOMIC DNA]</scope>
    <source>
        <strain evidence="2">DSM 15292</strain>
    </source>
</reference>
<dbReference type="Pfam" id="PF09697">
    <property type="entry name" value="Porph_ging"/>
    <property type="match status" value="1"/>
</dbReference>
<evidence type="ECO:0000313" key="2">
    <source>
        <dbReference type="Proteomes" id="UP000185221"/>
    </source>
</evidence>
<dbReference type="STRING" id="226505.SAMN05444394_3635"/>
<dbReference type="Proteomes" id="UP000185221">
    <property type="component" value="Unassembled WGS sequence"/>
</dbReference>
<dbReference type="InterPro" id="IPR005901">
    <property type="entry name" value="GLPGLI"/>
</dbReference>
<protein>
    <submittedName>
        <fullName evidence="1">GLPGLI family protein</fullName>
    </submittedName>
</protein>
<name>A0A1N6H895_9BACT</name>
<dbReference type="NCBIfam" id="TIGR01200">
    <property type="entry name" value="GLPGLI"/>
    <property type="match status" value="1"/>
</dbReference>
<proteinExistence type="predicted"/>
<keyword evidence="2" id="KW-1185">Reference proteome</keyword>
<dbReference type="OrthoDB" id="1440774at2"/>
<sequence length="277" mass="31016">MKTKILLLGFIVFMGLVSTTRAQGLTGIAHYKSSSTIKFSMDSTKMAPEAMADIQRQLKKQLEKEYVLTFNQGESNWKQAESLGAGPATASSGGATIVINTGGSDLVLYKNLAEQKYLEEKDLMGKEFLVKDDLKVFEWELTGETKTIGNYTCQKATYTKILDSKRFSTGMEEMEEFKDTVQVVAWYTDQIPVSHGPSEFWGLPGLILELQNNGSTMICEKIVLNPEEKFELIVPKKGKEMTADEYRALADEKMQDMMKKYQGKPGGEHQMTIKIGN</sequence>
<dbReference type="EMBL" id="FSRC01000003">
    <property type="protein sequence ID" value="SIO15960.1"/>
    <property type="molecule type" value="Genomic_DNA"/>
</dbReference>
<evidence type="ECO:0000313" key="1">
    <source>
        <dbReference type="EMBL" id="SIO15960.1"/>
    </source>
</evidence>
<dbReference type="AlphaFoldDB" id="A0A1N6H895"/>
<gene>
    <name evidence="1" type="ORF">SAMN05444394_3635</name>
</gene>
<dbReference type="RefSeq" id="WP_074226410.1">
    <property type="nucleotide sequence ID" value="NZ_FSRC01000003.1"/>
</dbReference>